<dbReference type="Proteomes" id="UP000703269">
    <property type="component" value="Unassembled WGS sequence"/>
</dbReference>
<organism evidence="1 2">
    <name type="scientific">Phanerochaete sordida</name>
    <dbReference type="NCBI Taxonomy" id="48140"/>
    <lineage>
        <taxon>Eukaryota</taxon>
        <taxon>Fungi</taxon>
        <taxon>Dikarya</taxon>
        <taxon>Basidiomycota</taxon>
        <taxon>Agaricomycotina</taxon>
        <taxon>Agaricomycetes</taxon>
        <taxon>Polyporales</taxon>
        <taxon>Phanerochaetaceae</taxon>
        <taxon>Phanerochaete</taxon>
    </lineage>
</organism>
<evidence type="ECO:0000313" key="2">
    <source>
        <dbReference type="Proteomes" id="UP000703269"/>
    </source>
</evidence>
<proteinExistence type="predicted"/>
<dbReference type="EMBL" id="BPQB01000057">
    <property type="protein sequence ID" value="GJE96275.1"/>
    <property type="molecule type" value="Genomic_DNA"/>
</dbReference>
<name>A0A9P3GJG3_9APHY</name>
<comment type="caution">
    <text evidence="1">The sequence shown here is derived from an EMBL/GenBank/DDBJ whole genome shotgun (WGS) entry which is preliminary data.</text>
</comment>
<evidence type="ECO:0000313" key="1">
    <source>
        <dbReference type="EMBL" id="GJE96275.1"/>
    </source>
</evidence>
<sequence>MPYPCPLSPPAQQHCTAITHHALALWPRYVSEAANSKVRDTMLTYQLDSFIPSRQLAMYAWVTTPRQVVHTGKALIRYLAPARAAICSHYFKFVYFVHLHRDPRSAAMVYTAPADRMQAIWEMCKDGGGADLVVTRPSEATVSLQLITAGVDSAPIVNISLGTYDVTRYRDIMRDFHAHLQDAFQEVINYEGLLPGTYRIGGED</sequence>
<dbReference type="AlphaFoldDB" id="A0A9P3GJG3"/>
<gene>
    <name evidence="1" type="ORF">PsYK624_124690</name>
</gene>
<accession>A0A9P3GJG3</accession>
<reference evidence="1 2" key="1">
    <citation type="submission" date="2021-08" db="EMBL/GenBank/DDBJ databases">
        <title>Draft Genome Sequence of Phanerochaete sordida strain YK-624.</title>
        <authorList>
            <person name="Mori T."/>
            <person name="Dohra H."/>
            <person name="Suzuki T."/>
            <person name="Kawagishi H."/>
            <person name="Hirai H."/>
        </authorList>
    </citation>
    <scope>NUCLEOTIDE SEQUENCE [LARGE SCALE GENOMIC DNA]</scope>
    <source>
        <strain evidence="1 2">YK-624</strain>
    </source>
</reference>
<keyword evidence="2" id="KW-1185">Reference proteome</keyword>
<protein>
    <submittedName>
        <fullName evidence="1">Uncharacterized protein</fullName>
    </submittedName>
</protein>